<evidence type="ECO:0000313" key="1">
    <source>
        <dbReference type="EMBL" id="QWQ36439.1"/>
    </source>
</evidence>
<proteinExistence type="predicted"/>
<reference evidence="1" key="1">
    <citation type="submission" date="2021-06" db="EMBL/GenBank/DDBJ databases">
        <title>Novel species in genus Arthrobacter.</title>
        <authorList>
            <person name="Zhang G."/>
        </authorList>
    </citation>
    <scope>NUCLEOTIDE SEQUENCE</scope>
    <source>
        <strain evidence="1">Zg-ZUI122</strain>
    </source>
</reference>
<dbReference type="PANTHER" id="PTHR35868:SF3">
    <property type="entry name" value="DUF2804 DOMAIN-CONTAINING PROTEIN"/>
    <property type="match status" value="1"/>
</dbReference>
<dbReference type="EMBL" id="CP076456">
    <property type="protein sequence ID" value="QWQ36439.1"/>
    <property type="molecule type" value="Genomic_DNA"/>
</dbReference>
<dbReference type="RefSeq" id="WP_207348596.1">
    <property type="nucleotide sequence ID" value="NZ_CP076456.1"/>
</dbReference>
<dbReference type="InterPro" id="IPR021243">
    <property type="entry name" value="DUF2804"/>
</dbReference>
<dbReference type="Pfam" id="PF10974">
    <property type="entry name" value="DUF2804"/>
    <property type="match status" value="1"/>
</dbReference>
<name>A0A975S5Y8_9MICC</name>
<keyword evidence="2" id="KW-1185">Reference proteome</keyword>
<evidence type="ECO:0000313" key="2">
    <source>
        <dbReference type="Proteomes" id="UP000680588"/>
    </source>
</evidence>
<gene>
    <name evidence="1" type="ORF">KG104_00955</name>
</gene>
<sequence>MNELTLPTDLTTARGTLNPEAVGYSRSPLHRTPLAGNTASRMRTKRWEYWGVLTPELAVGMTIVNLGYAATLQIYVLNRATGEEISIEPLKILPGAADIVLPDTLPPLTALGTAGDVTLRFHDDGGGTRLRARSPRVSVDLYAPASGDVLGVVVPWSDRRFQYTLKDVARSVSGTVTVDGKVFTVGADAFAVLDRGRGRWPYRTTWTWGAGSGTVNGTRLGLQIGGQWTAGTPATENALIVDGRLHHYDGELEFAYDLSDPASTWTVHGPWIDAVLTPFHRRESATKLGVISSEIWQAFGTWTGTARTPDGTSYSLDGLGGWIEEARHRW</sequence>
<protein>
    <submittedName>
        <fullName evidence="1">DUF2804 domain-containing protein</fullName>
    </submittedName>
</protein>
<dbReference type="PANTHER" id="PTHR35868">
    <property type="entry name" value="DUF2804 DOMAIN-CONTAINING PROTEIN-RELATED"/>
    <property type="match status" value="1"/>
</dbReference>
<dbReference type="KEGG" id="asun:KG104_00955"/>
<organism evidence="1 2">
    <name type="scientific">Arthrobacter sunyaminii</name>
    <dbReference type="NCBI Taxonomy" id="2816859"/>
    <lineage>
        <taxon>Bacteria</taxon>
        <taxon>Bacillati</taxon>
        <taxon>Actinomycetota</taxon>
        <taxon>Actinomycetes</taxon>
        <taxon>Micrococcales</taxon>
        <taxon>Micrococcaceae</taxon>
        <taxon>Arthrobacter</taxon>
    </lineage>
</organism>
<accession>A0A975S5Y8</accession>
<dbReference type="AlphaFoldDB" id="A0A975S5Y8"/>
<dbReference type="Proteomes" id="UP000680588">
    <property type="component" value="Chromosome"/>
</dbReference>